<gene>
    <name evidence="5 9" type="primary">xseA</name>
    <name evidence="9" type="ORF">H9981_08035</name>
</gene>
<keyword evidence="2 5" id="KW-0540">Nuclease</keyword>
<reference evidence="9" key="1">
    <citation type="journal article" date="2021" name="PeerJ">
        <title>Extensive microbial diversity within the chicken gut microbiome revealed by metagenomics and culture.</title>
        <authorList>
            <person name="Gilroy R."/>
            <person name="Ravi A."/>
            <person name="Getino M."/>
            <person name="Pursley I."/>
            <person name="Horton D.L."/>
            <person name="Alikhan N.F."/>
            <person name="Baker D."/>
            <person name="Gharbi K."/>
            <person name="Hall N."/>
            <person name="Watson M."/>
            <person name="Adriaenssens E.M."/>
            <person name="Foster-Nyarko E."/>
            <person name="Jarju S."/>
            <person name="Secka A."/>
            <person name="Antonio M."/>
            <person name="Oren A."/>
            <person name="Chaudhuri R.R."/>
            <person name="La Ragione R."/>
            <person name="Hildebrand F."/>
            <person name="Pallen M.J."/>
        </authorList>
    </citation>
    <scope>NUCLEOTIDE SEQUENCE</scope>
    <source>
        <strain evidence="9">ChiSjej5B23-15282</strain>
    </source>
</reference>
<dbReference type="EMBL" id="DXFA01000140">
    <property type="protein sequence ID" value="HIX48941.1"/>
    <property type="molecule type" value="Genomic_DNA"/>
</dbReference>
<dbReference type="InterPro" id="IPR020579">
    <property type="entry name" value="Exonuc_VII_lsu_C"/>
</dbReference>
<dbReference type="AlphaFoldDB" id="A0A9D2ATX4"/>
<evidence type="ECO:0000256" key="3">
    <source>
        <dbReference type="ARBA" id="ARBA00022801"/>
    </source>
</evidence>
<dbReference type="PANTHER" id="PTHR30008">
    <property type="entry name" value="EXODEOXYRIBONUCLEASE 7 LARGE SUBUNIT"/>
    <property type="match status" value="1"/>
</dbReference>
<dbReference type="PANTHER" id="PTHR30008:SF0">
    <property type="entry name" value="EXODEOXYRIBONUCLEASE 7 LARGE SUBUNIT"/>
    <property type="match status" value="1"/>
</dbReference>
<keyword evidence="3 5" id="KW-0378">Hydrolase</keyword>
<proteinExistence type="inferred from homology"/>
<dbReference type="GO" id="GO:0008855">
    <property type="term" value="F:exodeoxyribonuclease VII activity"/>
    <property type="evidence" value="ECO:0007669"/>
    <property type="project" value="UniProtKB-UniRule"/>
</dbReference>
<dbReference type="InterPro" id="IPR003753">
    <property type="entry name" value="Exonuc_VII_L"/>
</dbReference>
<comment type="catalytic activity">
    <reaction evidence="5 6">
        <text>Exonucleolytic cleavage in either 5'- to 3'- or 3'- to 5'-direction to yield nucleoside 5'-phosphates.</text>
        <dbReference type="EC" id="3.1.11.6"/>
    </reaction>
</comment>
<dbReference type="HAMAP" id="MF_00378">
    <property type="entry name" value="Exonuc_7_L"/>
    <property type="match status" value="1"/>
</dbReference>
<evidence type="ECO:0000256" key="1">
    <source>
        <dbReference type="ARBA" id="ARBA00022490"/>
    </source>
</evidence>
<protein>
    <recommendedName>
        <fullName evidence="5">Exodeoxyribonuclease 7 large subunit</fullName>
        <ecNumber evidence="5">3.1.11.6</ecNumber>
    </recommendedName>
    <alternativeName>
        <fullName evidence="5">Exodeoxyribonuclease VII large subunit</fullName>
        <shortName evidence="5">Exonuclease VII large subunit</shortName>
    </alternativeName>
</protein>
<comment type="similarity">
    <text evidence="5 6">Belongs to the XseA family.</text>
</comment>
<dbReference type="CDD" id="cd04489">
    <property type="entry name" value="ExoVII_LU_OBF"/>
    <property type="match status" value="1"/>
</dbReference>
<feature type="domain" description="Exonuclease VII large subunit C-terminal" evidence="7">
    <location>
        <begin position="123"/>
        <end position="337"/>
    </location>
</feature>
<reference evidence="9" key="2">
    <citation type="submission" date="2021-04" db="EMBL/GenBank/DDBJ databases">
        <authorList>
            <person name="Gilroy R."/>
        </authorList>
    </citation>
    <scope>NUCLEOTIDE SEQUENCE</scope>
    <source>
        <strain evidence="9">ChiSjej5B23-15282</strain>
    </source>
</reference>
<evidence type="ECO:0000259" key="8">
    <source>
        <dbReference type="Pfam" id="PF13742"/>
    </source>
</evidence>
<evidence type="ECO:0000313" key="10">
    <source>
        <dbReference type="Proteomes" id="UP000824243"/>
    </source>
</evidence>
<dbReference type="GO" id="GO:0006308">
    <property type="term" value="P:DNA catabolic process"/>
    <property type="evidence" value="ECO:0007669"/>
    <property type="project" value="UniProtKB-UniRule"/>
</dbReference>
<evidence type="ECO:0000256" key="6">
    <source>
        <dbReference type="RuleBase" id="RU004355"/>
    </source>
</evidence>
<dbReference type="GO" id="GO:0009318">
    <property type="term" value="C:exodeoxyribonuclease VII complex"/>
    <property type="evidence" value="ECO:0007669"/>
    <property type="project" value="UniProtKB-UniRule"/>
</dbReference>
<dbReference type="NCBIfam" id="TIGR00237">
    <property type="entry name" value="xseA"/>
    <property type="match status" value="1"/>
</dbReference>
<comment type="caution">
    <text evidence="9">The sequence shown here is derived from an EMBL/GenBank/DDBJ whole genome shotgun (WGS) entry which is preliminary data.</text>
</comment>
<organism evidence="9 10">
    <name type="scientific">Candidatus Mediterraneibacter caccavium</name>
    <dbReference type="NCBI Taxonomy" id="2838661"/>
    <lineage>
        <taxon>Bacteria</taxon>
        <taxon>Bacillati</taxon>
        <taxon>Bacillota</taxon>
        <taxon>Clostridia</taxon>
        <taxon>Lachnospirales</taxon>
        <taxon>Lachnospiraceae</taxon>
        <taxon>Mediterraneibacter</taxon>
    </lineage>
</organism>
<keyword evidence="4 5" id="KW-0269">Exonuclease</keyword>
<dbReference type="Pfam" id="PF02601">
    <property type="entry name" value="Exonuc_VII_L"/>
    <property type="match status" value="1"/>
</dbReference>
<evidence type="ECO:0000313" key="9">
    <source>
        <dbReference type="EMBL" id="HIX48941.1"/>
    </source>
</evidence>
<dbReference type="Proteomes" id="UP000824243">
    <property type="component" value="Unassembled WGS sequence"/>
</dbReference>
<feature type="domain" description="OB-fold nucleic acid binding" evidence="8">
    <location>
        <begin position="5"/>
        <end position="99"/>
    </location>
</feature>
<evidence type="ECO:0000256" key="2">
    <source>
        <dbReference type="ARBA" id="ARBA00022722"/>
    </source>
</evidence>
<evidence type="ECO:0000256" key="4">
    <source>
        <dbReference type="ARBA" id="ARBA00022839"/>
    </source>
</evidence>
<dbReference type="Pfam" id="PF13742">
    <property type="entry name" value="tRNA_anti_2"/>
    <property type="match status" value="1"/>
</dbReference>
<comment type="subunit">
    <text evidence="5">Heterooligomer composed of large and small subunits.</text>
</comment>
<evidence type="ECO:0000256" key="5">
    <source>
        <dbReference type="HAMAP-Rule" id="MF_00378"/>
    </source>
</evidence>
<dbReference type="GO" id="GO:0005737">
    <property type="term" value="C:cytoplasm"/>
    <property type="evidence" value="ECO:0007669"/>
    <property type="project" value="UniProtKB-SubCell"/>
</dbReference>
<sequence length="416" mass="46706">MKNVYTVKQVNSYIKNMFTQDFMLSRIYVKGEISNCKYHTSGHIYFSLKDESGTIACVMFAGSRAGLSFRLQDGQQVIALGSVSVYERDGKYQLYAREIVRDGVGALYERFEALKKELSEMGMFAPEYKQPIPRYVHTVGIVTAPTGAAVRDIINIAGRRNPYVQLILYPAQVQGDGAAQSVAQGIRALEKKQVDVIIVGRGGGSIEDLWAFNEETVARAIFDCTVPVISAVGHETDTTIADFVADMRAPTPSAAAELAVYDIREVKERLLAYREMLQRTIRLETEKRRKLLEHMALRLKLAHPRQRLNESRQYAADLDSKIRALMTERLTREQHRLALCVEKMKGLSPLLKLSQGYSYAQSEDGKNIKSITQAEQGQCLDIYVADGKIRAQVLAAEPLSYPGRAPSGEERRREEK</sequence>
<comment type="subcellular location">
    <subcellularLocation>
        <location evidence="5 6">Cytoplasm</location>
    </subcellularLocation>
</comment>
<keyword evidence="1 5" id="KW-0963">Cytoplasm</keyword>
<accession>A0A9D2ATX4</accession>
<evidence type="ECO:0000259" key="7">
    <source>
        <dbReference type="Pfam" id="PF02601"/>
    </source>
</evidence>
<dbReference type="GO" id="GO:0003676">
    <property type="term" value="F:nucleic acid binding"/>
    <property type="evidence" value="ECO:0007669"/>
    <property type="project" value="InterPro"/>
</dbReference>
<comment type="function">
    <text evidence="5">Bidirectionally degrades single-stranded DNA into large acid-insoluble oligonucleotides, which are then degraded further into small acid-soluble oligonucleotides.</text>
</comment>
<dbReference type="InterPro" id="IPR025824">
    <property type="entry name" value="OB-fold_nuc-bd_dom"/>
</dbReference>
<dbReference type="EC" id="3.1.11.6" evidence="5"/>
<name>A0A9D2ATX4_9FIRM</name>